<dbReference type="PATRIC" id="fig|1265822.4.peg.3662"/>
<evidence type="ECO:0000313" key="2">
    <source>
        <dbReference type="Proteomes" id="UP000019241"/>
    </source>
</evidence>
<dbReference type="RefSeq" id="WP_052006885.1">
    <property type="nucleotide sequence ID" value="NZ_AODM01000066.1"/>
</dbReference>
<name>W7DEA4_9LIST</name>
<sequence>MENMLPQDIIFLEDASFNPDERIEQWLIYDEEKSEVNFSETGYISEVSGKIGQLVIANFGEGKRFNSIPKAIVTANEYKLGDTYLMGGVVGEPPYWSYRIDGVEKPGGATDGNTFKNLYIWKGYIC</sequence>
<evidence type="ECO:0000313" key="1">
    <source>
        <dbReference type="EMBL" id="EUJ47640.1"/>
    </source>
</evidence>
<gene>
    <name evidence="1" type="ORF">MCOL2_18009</name>
</gene>
<comment type="caution">
    <text evidence="1">The sequence shown here is derived from an EMBL/GenBank/DDBJ whole genome shotgun (WGS) entry which is preliminary data.</text>
</comment>
<reference evidence="1 2" key="1">
    <citation type="submission" date="2012-12" db="EMBL/GenBank/DDBJ databases">
        <title>Novel taxa of Listeriaceae from agricultural environments in the United States.</title>
        <authorList>
            <person name="den Bakker H.C."/>
            <person name="Allred A."/>
            <person name="Warchocki S."/>
            <person name="Wright E.M."/>
            <person name="Burrell A."/>
            <person name="Nightingale K.K."/>
            <person name="Kephart D."/>
            <person name="Wiedmann M."/>
        </authorList>
    </citation>
    <scope>NUCLEOTIDE SEQUENCE [LARGE SCALE GENOMIC DNA]</scope>
    <source>
        <strain evidence="1 2">FSL S10-1203</strain>
    </source>
</reference>
<organism evidence="1 2">
    <name type="scientific">Listeria fleischmannii FSL S10-1203</name>
    <dbReference type="NCBI Taxonomy" id="1265822"/>
    <lineage>
        <taxon>Bacteria</taxon>
        <taxon>Bacillati</taxon>
        <taxon>Bacillota</taxon>
        <taxon>Bacilli</taxon>
        <taxon>Bacillales</taxon>
        <taxon>Listeriaceae</taxon>
        <taxon>Listeria</taxon>
    </lineage>
</organism>
<protein>
    <submittedName>
        <fullName evidence="1">Uncharacterized protein</fullName>
    </submittedName>
</protein>
<proteinExistence type="predicted"/>
<dbReference type="Proteomes" id="UP000019241">
    <property type="component" value="Unassembled WGS sequence"/>
</dbReference>
<accession>W7DEA4</accession>
<dbReference type="AlphaFoldDB" id="W7DEA4"/>
<dbReference type="EMBL" id="AODM01000066">
    <property type="protein sequence ID" value="EUJ47640.1"/>
    <property type="molecule type" value="Genomic_DNA"/>
</dbReference>